<gene>
    <name evidence="2" type="ORF">IWA51_01975</name>
</gene>
<keyword evidence="2" id="KW-0378">Hydrolase</keyword>
<dbReference type="KEGG" id="tper:IWA51_01975"/>
<evidence type="ECO:0000313" key="3">
    <source>
        <dbReference type="Proteomes" id="UP000595224"/>
    </source>
</evidence>
<accession>A0A7T3RE28</accession>
<proteinExistence type="predicted"/>
<dbReference type="EMBL" id="CP064936">
    <property type="protein sequence ID" value="QQA01409.1"/>
    <property type="molecule type" value="Genomic_DNA"/>
</dbReference>
<dbReference type="InterPro" id="IPR036380">
    <property type="entry name" value="Isochorismatase-like_sf"/>
</dbReference>
<dbReference type="AlphaFoldDB" id="A0A7T3RE28"/>
<protein>
    <submittedName>
        <fullName evidence="2">Cysteine hydrolase</fullName>
    </submittedName>
</protein>
<evidence type="ECO:0000313" key="2">
    <source>
        <dbReference type="EMBL" id="QQA01409.1"/>
    </source>
</evidence>
<dbReference type="Gene3D" id="3.40.50.850">
    <property type="entry name" value="Isochorismatase-like"/>
    <property type="match status" value="1"/>
</dbReference>
<sequence length="185" mass="20870">MNKALFIIDMQNDFVLPQGVLCVKGASATISVIKKLLEHARAENWTIVHVIREHDKDGINADKPRRRLFENAGHGYCVADSFGAQIVKELEPLENEIILKKTRNSAFFETNLDLILRRLDVKRIFVCGTQYPNCIRATANDAMSYDYDVTVVTDCCSAQSEDVARANIFDMKNMGIECLSLNEII</sequence>
<dbReference type="CDD" id="cd00431">
    <property type="entry name" value="cysteine_hydrolases"/>
    <property type="match status" value="1"/>
</dbReference>
<dbReference type="Proteomes" id="UP000595224">
    <property type="component" value="Chromosome"/>
</dbReference>
<feature type="domain" description="Isochorismatase-like" evidence="1">
    <location>
        <begin position="4"/>
        <end position="182"/>
    </location>
</feature>
<organism evidence="2 3">
    <name type="scientific">Treponema peruense</name>
    <dbReference type="NCBI Taxonomy" id="2787628"/>
    <lineage>
        <taxon>Bacteria</taxon>
        <taxon>Pseudomonadati</taxon>
        <taxon>Spirochaetota</taxon>
        <taxon>Spirochaetia</taxon>
        <taxon>Spirochaetales</taxon>
        <taxon>Treponemataceae</taxon>
        <taxon>Treponema</taxon>
    </lineage>
</organism>
<reference evidence="2 3" key="1">
    <citation type="submission" date="2020-11" db="EMBL/GenBank/DDBJ databases">
        <title>Treponema Peruensis nv. sp., first commensal Treponema isolated from human feces.</title>
        <authorList>
            <person name="Belkhou C."/>
            <person name="Raes J."/>
        </authorList>
    </citation>
    <scope>NUCLEOTIDE SEQUENCE [LARGE SCALE GENOMIC DNA]</scope>
    <source>
        <strain evidence="2 3">RCC2812</strain>
    </source>
</reference>
<evidence type="ECO:0000259" key="1">
    <source>
        <dbReference type="Pfam" id="PF00857"/>
    </source>
</evidence>
<dbReference type="Pfam" id="PF00857">
    <property type="entry name" value="Isochorismatase"/>
    <property type="match status" value="1"/>
</dbReference>
<keyword evidence="3" id="KW-1185">Reference proteome</keyword>
<dbReference type="SUPFAM" id="SSF52499">
    <property type="entry name" value="Isochorismatase-like hydrolases"/>
    <property type="match status" value="1"/>
</dbReference>
<name>A0A7T3RE28_9SPIR</name>
<dbReference type="GO" id="GO:0016787">
    <property type="term" value="F:hydrolase activity"/>
    <property type="evidence" value="ECO:0007669"/>
    <property type="project" value="UniProtKB-KW"/>
</dbReference>
<dbReference type="InterPro" id="IPR000868">
    <property type="entry name" value="Isochorismatase-like_dom"/>
</dbReference>
<dbReference type="RefSeq" id="WP_198442947.1">
    <property type="nucleotide sequence ID" value="NZ_CBCSHE010000012.1"/>
</dbReference>
<dbReference type="PANTHER" id="PTHR47044">
    <property type="entry name" value="OS02G0276400 PROTEIN"/>
    <property type="match status" value="1"/>
</dbReference>